<dbReference type="PANTHER" id="PTHR42776">
    <property type="entry name" value="SERINE PEPTIDASE S9 FAMILY MEMBER"/>
    <property type="match status" value="1"/>
</dbReference>
<dbReference type="Gene3D" id="3.40.50.1820">
    <property type="entry name" value="alpha/beta hydrolase"/>
    <property type="match status" value="1"/>
</dbReference>
<evidence type="ECO:0000256" key="5">
    <source>
        <dbReference type="ARBA" id="ARBA00022825"/>
    </source>
</evidence>
<feature type="chain" id="PRO_5011544640" evidence="6">
    <location>
        <begin position="26"/>
        <end position="701"/>
    </location>
</feature>
<dbReference type="PANTHER" id="PTHR42776:SF13">
    <property type="entry name" value="DIPEPTIDYL-PEPTIDASE 5"/>
    <property type="match status" value="1"/>
</dbReference>
<dbReference type="Pfam" id="PF00326">
    <property type="entry name" value="Peptidase_S9"/>
    <property type="match status" value="1"/>
</dbReference>
<name>A0A1I6NX84_9CAUL</name>
<evidence type="ECO:0000256" key="4">
    <source>
        <dbReference type="ARBA" id="ARBA00022801"/>
    </source>
</evidence>
<dbReference type="Pfam" id="PF07676">
    <property type="entry name" value="PD40"/>
    <property type="match status" value="2"/>
</dbReference>
<evidence type="ECO:0000313" key="8">
    <source>
        <dbReference type="EMBL" id="SFS32514.1"/>
    </source>
</evidence>
<sequence>MSRMSRLLTSLSAVSLLGAALPALAESPAAPVPAAATAQQQQQAFDYRAMITANRLGDPQVSPDGRWVVYSVTTTDVEANRRSGALYMMDLQNPGEPRRLAINDGGANTARWGGDGKLYFLSGRSGSSQVWRADADGTSPVQVTRLPLDVNAYRLSPDASKVAVSLAVFPSCGDLACTVDRQKAVADDPSTGMVYDRMFVRHWDTWNDGTQNHLFVVNADGSGEPVWATRNLDGDVPSKPFGDESEFTFTPDGQGLVFSAREAGRSEPWSTNFDLYQVSLAEPGRLTNLTDDNDAWDTGPVFSPDGRTLAYRAMARPGFEADKYGVFLRDLDTGQVRQIAANWDRSADTLQWSKDGNTLYTTAGDVGQTRLFAIDTRNGVVTPVTGEGHVSAFQQTPSGFVLAQDSLTRPSELYVKTFLGREMPVRITNVNPQLDSLAFGEAEQFSFPGWNNETVHGYVIKPSNYVEGRKYPVAFLIHGGPQGSFGNSWSYRWNPMTYAGAGYAVVMIDFHGSTGYGQAFTDSISQHWGDRPLEDLQKGWAFAQSRYDFLDGDNACALGASYGGYMVNWIAGNWPGEFDCLVNHDGVFDTFNMGFATEELWFTEWENGGTPWENPRGYQQFNPANHVQNWRDPMLVIQGDLDFRIPTSQSLSTFTALQRQGIDSRLIVFPDENHWVLKPANSLQWHTEVFGWLERHLRPAD</sequence>
<gene>
    <name evidence="8" type="ORF">SAMN05192570_0615</name>
</gene>
<dbReference type="SUPFAM" id="SSF53474">
    <property type="entry name" value="alpha/beta-Hydrolases"/>
    <property type="match status" value="1"/>
</dbReference>
<dbReference type="InterPro" id="IPR011042">
    <property type="entry name" value="6-blade_b-propeller_TolB-like"/>
</dbReference>
<evidence type="ECO:0000313" key="9">
    <source>
        <dbReference type="Proteomes" id="UP000198788"/>
    </source>
</evidence>
<dbReference type="FunFam" id="3.40.50.1820:FF:000028">
    <property type="entry name" value="S9 family peptidase"/>
    <property type="match status" value="1"/>
</dbReference>
<dbReference type="GO" id="GO:0004252">
    <property type="term" value="F:serine-type endopeptidase activity"/>
    <property type="evidence" value="ECO:0007669"/>
    <property type="project" value="TreeGrafter"/>
</dbReference>
<dbReference type="InterPro" id="IPR011659">
    <property type="entry name" value="WD40"/>
</dbReference>
<proteinExistence type="inferred from homology"/>
<keyword evidence="5" id="KW-0720">Serine protease</keyword>
<comment type="similarity">
    <text evidence="1">Belongs to the peptidase S9C family.</text>
</comment>
<accession>A0A1I6NX84</accession>
<keyword evidence="4" id="KW-0378">Hydrolase</keyword>
<keyword evidence="3 6" id="KW-0732">Signal</keyword>
<reference evidence="9" key="1">
    <citation type="submission" date="2016-10" db="EMBL/GenBank/DDBJ databases">
        <authorList>
            <person name="Varghese N."/>
            <person name="Submissions S."/>
        </authorList>
    </citation>
    <scope>NUCLEOTIDE SEQUENCE [LARGE SCALE GENOMIC DNA]</scope>
    <source>
        <strain evidence="9">CGMCC 1.10683</strain>
    </source>
</reference>
<evidence type="ECO:0000256" key="2">
    <source>
        <dbReference type="ARBA" id="ARBA00022670"/>
    </source>
</evidence>
<protein>
    <submittedName>
        <fullName evidence="8">Acylaminoacyl-peptidase</fullName>
    </submittedName>
</protein>
<evidence type="ECO:0000259" key="7">
    <source>
        <dbReference type="Pfam" id="PF00326"/>
    </source>
</evidence>
<feature type="domain" description="Peptidase S9 prolyl oligopeptidase catalytic" evidence="7">
    <location>
        <begin position="489"/>
        <end position="698"/>
    </location>
</feature>
<dbReference type="Proteomes" id="UP000198788">
    <property type="component" value="Unassembled WGS sequence"/>
</dbReference>
<evidence type="ECO:0000256" key="3">
    <source>
        <dbReference type="ARBA" id="ARBA00022729"/>
    </source>
</evidence>
<dbReference type="InterPro" id="IPR001375">
    <property type="entry name" value="Peptidase_S9_cat"/>
</dbReference>
<dbReference type="GO" id="GO:0006508">
    <property type="term" value="P:proteolysis"/>
    <property type="evidence" value="ECO:0007669"/>
    <property type="project" value="UniProtKB-KW"/>
</dbReference>
<dbReference type="STRING" id="871741.SAMN05192570_0615"/>
<dbReference type="InterPro" id="IPR029058">
    <property type="entry name" value="AB_hydrolase_fold"/>
</dbReference>
<dbReference type="RefSeq" id="WP_092306624.1">
    <property type="nucleotide sequence ID" value="NZ_FOZV01000001.1"/>
</dbReference>
<evidence type="ECO:0000256" key="1">
    <source>
        <dbReference type="ARBA" id="ARBA00010040"/>
    </source>
</evidence>
<dbReference type="OrthoDB" id="1094230at2"/>
<keyword evidence="2" id="KW-0645">Protease</keyword>
<feature type="signal peptide" evidence="6">
    <location>
        <begin position="1"/>
        <end position="25"/>
    </location>
</feature>
<dbReference type="SUPFAM" id="SSF82171">
    <property type="entry name" value="DPP6 N-terminal domain-like"/>
    <property type="match status" value="1"/>
</dbReference>
<dbReference type="Gene3D" id="2.120.10.30">
    <property type="entry name" value="TolB, C-terminal domain"/>
    <property type="match status" value="2"/>
</dbReference>
<dbReference type="EMBL" id="FOZV01000001">
    <property type="protein sequence ID" value="SFS32514.1"/>
    <property type="molecule type" value="Genomic_DNA"/>
</dbReference>
<evidence type="ECO:0000256" key="6">
    <source>
        <dbReference type="SAM" id="SignalP"/>
    </source>
</evidence>
<keyword evidence="9" id="KW-1185">Reference proteome</keyword>
<dbReference type="AlphaFoldDB" id="A0A1I6NX84"/>
<organism evidence="8 9">
    <name type="scientific">Brevundimonas viscosa</name>
    <dbReference type="NCBI Taxonomy" id="871741"/>
    <lineage>
        <taxon>Bacteria</taxon>
        <taxon>Pseudomonadati</taxon>
        <taxon>Pseudomonadota</taxon>
        <taxon>Alphaproteobacteria</taxon>
        <taxon>Caulobacterales</taxon>
        <taxon>Caulobacteraceae</taxon>
        <taxon>Brevundimonas</taxon>
    </lineage>
</organism>